<gene>
    <name evidence="1" type="ORF">EA655_10555</name>
</gene>
<dbReference type="Proteomes" id="UP000294164">
    <property type="component" value="Unassembled WGS sequence"/>
</dbReference>
<comment type="caution">
    <text evidence="1">The sequence shown here is derived from an EMBL/GenBank/DDBJ whole genome shotgun (WGS) entry which is preliminary data.</text>
</comment>
<sequence length="578" mass="62212">MEGDGSIDPPDPVDPVIRGLRSTIGLEWQLAARHRVATVVRWGEAPALRPHADLLWAEAAGLRQSQGVEWGAAPRARAAGCMAWRGRMGRVGGRRDLRWLDLPVVSRSVDARWWGRLLRLDPSGAILWQADGLARLTRSFSWDGSPPRAGVATIGAWRSLRIFRRGARMPWGKAAQVPWIVLPPRPPQPPEPQPGFPPGNAVGLNLGCPIIGIAGFAPLNLGVTACYAVRPQRKTYIVLNTINVVRLPDRAPIAVESIEITGDKQSWGYSLQLTLADPSQLSLLKPTASGPRQLEVAINGYLWTFLAESYAVNREWGGGGVSVTGRSRTALLAAPYAPARAKTTTQAWSMAQLAAQEVQDTGYQVTYDTVDWQVPAGAWYYDGLSPLDALTRLAEASGAVVQSDPAELALRIRAGYPVSPWAWPATAPAAIVQDDIVLATSLQVRSVPQYDAVVVTGELQGKGVTTVVRRAGEGGTLFAPQASDQLINVAAAASERGRNILCDRGEQASIDHTLPLFPAGSPAGQTGRVLPLDLVEVREAEGTWQGLCTAISISARRDDKAVVVEQTITIERHYTDAN</sequence>
<reference evidence="1 2" key="1">
    <citation type="submission" date="2019-02" db="EMBL/GenBank/DDBJ databases">
        <title>WGS of Pseudoxanthomonas species novum from clinical isolates.</title>
        <authorList>
            <person name="Bernier A.-M."/>
            <person name="Bernard K."/>
            <person name="Vachon A."/>
        </authorList>
    </citation>
    <scope>NUCLEOTIDE SEQUENCE [LARGE SCALE GENOMIC DNA]</scope>
    <source>
        <strain evidence="1 2">NML130969</strain>
    </source>
</reference>
<evidence type="ECO:0000313" key="2">
    <source>
        <dbReference type="Proteomes" id="UP000294164"/>
    </source>
</evidence>
<dbReference type="AlphaFoldDB" id="A0A4Q8M3J3"/>
<evidence type="ECO:0000313" key="1">
    <source>
        <dbReference type="EMBL" id="TAA42557.1"/>
    </source>
</evidence>
<proteinExistence type="predicted"/>
<dbReference type="EMBL" id="SHMG01000005">
    <property type="protein sequence ID" value="TAA42557.1"/>
    <property type="molecule type" value="Genomic_DNA"/>
</dbReference>
<protein>
    <submittedName>
        <fullName evidence="1">Uncharacterized protein</fullName>
    </submittedName>
</protein>
<dbReference type="SUPFAM" id="SSF69279">
    <property type="entry name" value="Phage tail proteins"/>
    <property type="match status" value="1"/>
</dbReference>
<organism evidence="1 2">
    <name type="scientific">Pseudoxanthomonas winnipegensis</name>
    <dbReference type="NCBI Taxonomy" id="2480810"/>
    <lineage>
        <taxon>Bacteria</taxon>
        <taxon>Pseudomonadati</taxon>
        <taxon>Pseudomonadota</taxon>
        <taxon>Gammaproteobacteria</taxon>
        <taxon>Lysobacterales</taxon>
        <taxon>Lysobacteraceae</taxon>
        <taxon>Pseudoxanthomonas</taxon>
    </lineage>
</organism>
<accession>A0A4Q8M3J3</accession>
<dbReference type="OrthoDB" id="8609885at2"/>
<name>A0A4Q8M3J3_9GAMM</name>